<evidence type="ECO:0000313" key="1">
    <source>
        <dbReference type="EMBL" id="STX10915.1"/>
    </source>
</evidence>
<dbReference type="EMBL" id="SNZG01000004">
    <property type="protein sequence ID" value="TDR42166.1"/>
    <property type="molecule type" value="Genomic_DNA"/>
</dbReference>
<dbReference type="SUPFAM" id="SSF101386">
    <property type="entry name" value="all-alpha NTP pyrophosphatases"/>
    <property type="match status" value="1"/>
</dbReference>
<name>A0A8B4QE21_9BACL</name>
<keyword evidence="4" id="KW-1185">Reference proteome</keyword>
<evidence type="ECO:0000313" key="4">
    <source>
        <dbReference type="Proteomes" id="UP000294641"/>
    </source>
</evidence>
<dbReference type="Gene3D" id="1.10.287.1080">
    <property type="entry name" value="MazG-like"/>
    <property type="match status" value="1"/>
</dbReference>
<dbReference type="Proteomes" id="UP000254330">
    <property type="component" value="Unassembled WGS sequence"/>
</dbReference>
<dbReference type="InterPro" id="IPR025984">
    <property type="entry name" value="DCTPP"/>
</dbReference>
<proteinExistence type="predicted"/>
<gene>
    <name evidence="2" type="ORF">DFR61_10456</name>
    <name evidence="1" type="ORF">NCTC10597_02707</name>
</gene>
<dbReference type="Pfam" id="PF12643">
    <property type="entry name" value="MazG-like"/>
    <property type="match status" value="1"/>
</dbReference>
<dbReference type="GO" id="GO:0047429">
    <property type="term" value="F:nucleoside triphosphate diphosphatase activity"/>
    <property type="evidence" value="ECO:0007669"/>
    <property type="project" value="InterPro"/>
</dbReference>
<dbReference type="AlphaFoldDB" id="A0A8B4QE21"/>
<dbReference type="Proteomes" id="UP000294641">
    <property type="component" value="Unassembled WGS sequence"/>
</dbReference>
<organism evidence="1 3">
    <name type="scientific">Kurthia zopfii</name>
    <dbReference type="NCBI Taxonomy" id="1650"/>
    <lineage>
        <taxon>Bacteria</taxon>
        <taxon>Bacillati</taxon>
        <taxon>Bacillota</taxon>
        <taxon>Bacilli</taxon>
        <taxon>Bacillales</taxon>
        <taxon>Caryophanaceae</taxon>
        <taxon>Kurthia</taxon>
    </lineage>
</organism>
<comment type="caution">
    <text evidence="1">The sequence shown here is derived from an EMBL/GenBank/DDBJ whole genome shotgun (WGS) entry which is preliminary data.</text>
</comment>
<dbReference type="GO" id="GO:0009143">
    <property type="term" value="P:nucleoside triphosphate catabolic process"/>
    <property type="evidence" value="ECO:0007669"/>
    <property type="project" value="InterPro"/>
</dbReference>
<protein>
    <submittedName>
        <fullName evidence="2">MazG-like nucleotide pyrophosphohydrolase family protein</fullName>
    </submittedName>
</protein>
<reference evidence="1 3" key="1">
    <citation type="submission" date="2018-06" db="EMBL/GenBank/DDBJ databases">
        <authorList>
            <consortium name="Pathogen Informatics"/>
            <person name="Doyle S."/>
        </authorList>
    </citation>
    <scope>NUCLEOTIDE SEQUENCE [LARGE SCALE GENOMIC DNA]</scope>
    <source>
        <strain evidence="1 3">NCTC10597</strain>
    </source>
</reference>
<evidence type="ECO:0000313" key="2">
    <source>
        <dbReference type="EMBL" id="TDR42166.1"/>
    </source>
</evidence>
<accession>A0A8B4QE21</accession>
<sequence>MADVLVYLVALADHMEIDLEKAISEKLIKNAIKYPVPEKTRV</sequence>
<reference evidence="2 4" key="2">
    <citation type="submission" date="2019-03" db="EMBL/GenBank/DDBJ databases">
        <title>Genomic Encyclopedia of Type Strains, Phase IV (KMG-IV): sequencing the most valuable type-strain genomes for metagenomic binning, comparative biology and taxonomic classification.</title>
        <authorList>
            <person name="Goeker M."/>
        </authorList>
    </citation>
    <scope>NUCLEOTIDE SEQUENCE [LARGE SCALE GENOMIC DNA]</scope>
    <source>
        <strain evidence="2 4">DSM 20580</strain>
    </source>
</reference>
<evidence type="ECO:0000313" key="3">
    <source>
        <dbReference type="Proteomes" id="UP000254330"/>
    </source>
</evidence>
<dbReference type="EMBL" id="UGNP01000001">
    <property type="protein sequence ID" value="STX10915.1"/>
    <property type="molecule type" value="Genomic_DNA"/>
</dbReference>